<keyword evidence="8" id="KW-1185">Reference proteome</keyword>
<dbReference type="OrthoDB" id="1920039at2759"/>
<protein>
    <submittedName>
        <fullName evidence="7">NDR1/HIN1-like protein 26</fullName>
    </submittedName>
</protein>
<proteinExistence type="predicted"/>
<feature type="transmembrane region" description="Helical" evidence="5">
    <location>
        <begin position="29"/>
        <end position="51"/>
    </location>
</feature>
<gene>
    <name evidence="7" type="ORF">G2W53_030589</name>
</gene>
<name>A0A834WAX5_9FABA</name>
<dbReference type="GO" id="GO:0098542">
    <property type="term" value="P:defense response to other organism"/>
    <property type="evidence" value="ECO:0007669"/>
    <property type="project" value="InterPro"/>
</dbReference>
<dbReference type="GO" id="GO:0009506">
    <property type="term" value="C:plasmodesma"/>
    <property type="evidence" value="ECO:0007669"/>
    <property type="project" value="TreeGrafter"/>
</dbReference>
<evidence type="ECO:0000256" key="1">
    <source>
        <dbReference type="ARBA" id="ARBA00004167"/>
    </source>
</evidence>
<keyword evidence="3 5" id="KW-1133">Transmembrane helix</keyword>
<evidence type="ECO:0000256" key="3">
    <source>
        <dbReference type="ARBA" id="ARBA00022989"/>
    </source>
</evidence>
<dbReference type="Proteomes" id="UP000634136">
    <property type="component" value="Unassembled WGS sequence"/>
</dbReference>
<comment type="caution">
    <text evidence="7">The sequence shown here is derived from an EMBL/GenBank/DDBJ whole genome shotgun (WGS) entry which is preliminary data.</text>
</comment>
<evidence type="ECO:0000256" key="4">
    <source>
        <dbReference type="ARBA" id="ARBA00023136"/>
    </source>
</evidence>
<dbReference type="Pfam" id="PF03168">
    <property type="entry name" value="LEA_2"/>
    <property type="match status" value="1"/>
</dbReference>
<dbReference type="EMBL" id="JAAIUW010000009">
    <property type="protein sequence ID" value="KAF7816620.1"/>
    <property type="molecule type" value="Genomic_DNA"/>
</dbReference>
<evidence type="ECO:0000256" key="5">
    <source>
        <dbReference type="SAM" id="Phobius"/>
    </source>
</evidence>
<reference evidence="7" key="1">
    <citation type="submission" date="2020-09" db="EMBL/GenBank/DDBJ databases">
        <title>Genome-Enabled Discovery of Anthraquinone Biosynthesis in Senna tora.</title>
        <authorList>
            <person name="Kang S.-H."/>
            <person name="Pandey R.P."/>
            <person name="Lee C.-M."/>
            <person name="Sim J.-S."/>
            <person name="Jeong J.-T."/>
            <person name="Choi B.-S."/>
            <person name="Jung M."/>
            <person name="Ginzburg D."/>
            <person name="Zhao K."/>
            <person name="Won S.Y."/>
            <person name="Oh T.-J."/>
            <person name="Yu Y."/>
            <person name="Kim N.-H."/>
            <person name="Lee O.R."/>
            <person name="Lee T.-H."/>
            <person name="Bashyal P."/>
            <person name="Kim T.-S."/>
            <person name="Lee W.-H."/>
            <person name="Kawkins C."/>
            <person name="Kim C.-K."/>
            <person name="Kim J.S."/>
            <person name="Ahn B.O."/>
            <person name="Rhee S.Y."/>
            <person name="Sohng J.K."/>
        </authorList>
    </citation>
    <scope>NUCLEOTIDE SEQUENCE</scope>
    <source>
        <tissue evidence="7">Leaf</tissue>
    </source>
</reference>
<dbReference type="InterPro" id="IPR044839">
    <property type="entry name" value="NDR1-like"/>
</dbReference>
<keyword evidence="4 5" id="KW-0472">Membrane</keyword>
<dbReference type="GO" id="GO:0005886">
    <property type="term" value="C:plasma membrane"/>
    <property type="evidence" value="ECO:0007669"/>
    <property type="project" value="TreeGrafter"/>
</dbReference>
<dbReference type="PANTHER" id="PTHR31415:SF20">
    <property type="entry name" value="NDR1_HIN1-LIKE PROTEIN 26"/>
    <property type="match status" value="1"/>
</dbReference>
<evidence type="ECO:0000313" key="8">
    <source>
        <dbReference type="Proteomes" id="UP000634136"/>
    </source>
</evidence>
<accession>A0A834WAX5</accession>
<sequence>MSQITIKSPKHCGEYYKQGPKIDKNYKKLFLALSSFLTAILLLSITIWIILRPAKPQFSLQDLQIYQFTLSPSHVNSSLHLTLLSKNPNRRVAIYYDDFQVHATYKAQQIASDTSLPPFFQDHQEANLLSASLVGNDIPVPPSLAYEMGRDQTLIGSFVLNLKLSGRLRWKVASWVSGRYGFNVNCASLMAFGFGSPITSKQGTQCSTTM</sequence>
<dbReference type="PANTHER" id="PTHR31415">
    <property type="entry name" value="OS05G0367900 PROTEIN"/>
    <property type="match status" value="1"/>
</dbReference>
<keyword evidence="2 5" id="KW-0812">Transmembrane</keyword>
<dbReference type="InterPro" id="IPR004864">
    <property type="entry name" value="LEA_2"/>
</dbReference>
<evidence type="ECO:0000259" key="6">
    <source>
        <dbReference type="Pfam" id="PF03168"/>
    </source>
</evidence>
<evidence type="ECO:0000256" key="2">
    <source>
        <dbReference type="ARBA" id="ARBA00022692"/>
    </source>
</evidence>
<feature type="domain" description="Late embryogenesis abundant protein LEA-2 subgroup" evidence="6">
    <location>
        <begin position="82"/>
        <end position="186"/>
    </location>
</feature>
<evidence type="ECO:0000313" key="7">
    <source>
        <dbReference type="EMBL" id="KAF7816620.1"/>
    </source>
</evidence>
<dbReference type="AlphaFoldDB" id="A0A834WAX5"/>
<comment type="subcellular location">
    <subcellularLocation>
        <location evidence="1">Membrane</location>
        <topology evidence="1">Single-pass membrane protein</topology>
    </subcellularLocation>
</comment>
<organism evidence="7 8">
    <name type="scientific">Senna tora</name>
    <dbReference type="NCBI Taxonomy" id="362788"/>
    <lineage>
        <taxon>Eukaryota</taxon>
        <taxon>Viridiplantae</taxon>
        <taxon>Streptophyta</taxon>
        <taxon>Embryophyta</taxon>
        <taxon>Tracheophyta</taxon>
        <taxon>Spermatophyta</taxon>
        <taxon>Magnoliopsida</taxon>
        <taxon>eudicotyledons</taxon>
        <taxon>Gunneridae</taxon>
        <taxon>Pentapetalae</taxon>
        <taxon>rosids</taxon>
        <taxon>fabids</taxon>
        <taxon>Fabales</taxon>
        <taxon>Fabaceae</taxon>
        <taxon>Caesalpinioideae</taxon>
        <taxon>Cassia clade</taxon>
        <taxon>Senna</taxon>
    </lineage>
</organism>